<evidence type="ECO:0000256" key="1">
    <source>
        <dbReference type="SAM" id="Phobius"/>
    </source>
</evidence>
<dbReference type="Pfam" id="PF03140">
    <property type="entry name" value="DUF247"/>
    <property type="match status" value="2"/>
</dbReference>
<feature type="transmembrane region" description="Helical" evidence="1">
    <location>
        <begin position="245"/>
        <end position="266"/>
    </location>
</feature>
<comment type="caution">
    <text evidence="2">The sequence shown here is derived from an EMBL/GenBank/DDBJ whole genome shotgun (WGS) entry which is preliminary data.</text>
</comment>
<protein>
    <submittedName>
        <fullName evidence="2">Uncharacterized protein</fullName>
    </submittedName>
</protein>
<dbReference type="OrthoDB" id="1001983at2759"/>
<dbReference type="PANTHER" id="PTHR31170">
    <property type="entry name" value="BNAC04G53230D PROTEIN"/>
    <property type="match status" value="1"/>
</dbReference>
<reference evidence="2" key="1">
    <citation type="journal article" date="2019" name="Genome Biol. Evol.">
        <title>The Rhododendron genome and chromosomal organization provide insight into shared whole-genome duplications across the heath family (Ericaceae).</title>
        <authorList>
            <person name="Soza V.L."/>
            <person name="Lindsley D."/>
            <person name="Waalkes A."/>
            <person name="Ramage E."/>
            <person name="Patwardhan R.P."/>
            <person name="Burton J.N."/>
            <person name="Adey A."/>
            <person name="Kumar A."/>
            <person name="Qiu R."/>
            <person name="Shendure J."/>
            <person name="Hall B."/>
        </authorList>
    </citation>
    <scope>NUCLEOTIDE SEQUENCE</scope>
    <source>
        <strain evidence="2">RSF 1966-606</strain>
    </source>
</reference>
<evidence type="ECO:0000313" key="2">
    <source>
        <dbReference type="EMBL" id="KAE9447482.1"/>
    </source>
</evidence>
<keyword evidence="1" id="KW-0472">Membrane</keyword>
<keyword evidence="1" id="KW-0812">Transmembrane</keyword>
<proteinExistence type="predicted"/>
<dbReference type="AlphaFoldDB" id="A0A6A4KQV9"/>
<dbReference type="InterPro" id="IPR004158">
    <property type="entry name" value="DUF247_pln"/>
</dbReference>
<keyword evidence="1" id="KW-1133">Transmembrane helix</keyword>
<accession>A0A6A4KQV9</accession>
<name>A0A6A4KQV9_9ERIC</name>
<gene>
    <name evidence="2" type="ORF">C3L33_20620</name>
</gene>
<dbReference type="EMBL" id="QEFC01003539">
    <property type="protein sequence ID" value="KAE9447482.1"/>
    <property type="molecule type" value="Genomic_DNA"/>
</dbReference>
<organism evidence="2">
    <name type="scientific">Rhododendron williamsianum</name>
    <dbReference type="NCBI Taxonomy" id="262921"/>
    <lineage>
        <taxon>Eukaryota</taxon>
        <taxon>Viridiplantae</taxon>
        <taxon>Streptophyta</taxon>
        <taxon>Embryophyta</taxon>
        <taxon>Tracheophyta</taxon>
        <taxon>Spermatophyta</taxon>
        <taxon>Magnoliopsida</taxon>
        <taxon>eudicotyledons</taxon>
        <taxon>Gunneridae</taxon>
        <taxon>Pentapetalae</taxon>
        <taxon>asterids</taxon>
        <taxon>Ericales</taxon>
        <taxon>Ericaceae</taxon>
        <taxon>Ericoideae</taxon>
        <taxon>Rhodoreae</taxon>
        <taxon>Rhododendron</taxon>
    </lineage>
</organism>
<dbReference type="PANTHER" id="PTHR31170:SF25">
    <property type="entry name" value="BNAA09G04570D PROTEIN"/>
    <property type="match status" value="1"/>
</dbReference>
<sequence length="272" mass="30982">MEMKISSGTKTSDPIFDSKLTATTVQNDLLLLENQIPFFVLEKLFRLTVDRILNNCPNMFSLTYYISLYLGNIMSPEESSTNSSATATSCGSPSDTVLWISGNKIMKSSEEDEVLTNASPFWWCHRARFEIPTLAICDPTEPFLRNLIAFEQCCPGVSQHFTSYAVLMDMLMNSDKDVELLKKAGVLRNYLGGSEDSTDLFENLCKEVVLGEFFFANTCNRAIEYSERFWQKNLRSIKRTYFDHPWMLIAFCLSIIPFGMMLVSLLSRVSFN</sequence>
<feature type="non-terminal residue" evidence="2">
    <location>
        <position position="1"/>
    </location>
</feature>